<dbReference type="SUPFAM" id="SSF52540">
    <property type="entry name" value="P-loop containing nucleoside triphosphate hydrolases"/>
    <property type="match status" value="1"/>
</dbReference>
<keyword evidence="8" id="KW-1185">Reference proteome</keyword>
<dbReference type="AlphaFoldDB" id="A0AB34JH60"/>
<evidence type="ECO:0000256" key="1">
    <source>
        <dbReference type="RuleBase" id="RU004560"/>
    </source>
</evidence>
<feature type="coiled-coil region" evidence="2">
    <location>
        <begin position="554"/>
        <end position="581"/>
    </location>
</feature>
<dbReference type="EMBL" id="JBGBPQ010000009">
    <property type="protein sequence ID" value="KAL1520117.1"/>
    <property type="molecule type" value="Genomic_DNA"/>
</dbReference>
<dbReference type="SUPFAM" id="SSF50156">
    <property type="entry name" value="PDZ domain-like"/>
    <property type="match status" value="1"/>
</dbReference>
<evidence type="ECO:0000256" key="3">
    <source>
        <dbReference type="SAM" id="MobiDB-lite"/>
    </source>
</evidence>
<dbReference type="GO" id="GO:0005525">
    <property type="term" value="F:GTP binding"/>
    <property type="evidence" value="ECO:0007669"/>
    <property type="project" value="UniProtKB-KW"/>
</dbReference>
<feature type="signal peptide" evidence="4">
    <location>
        <begin position="1"/>
        <end position="18"/>
    </location>
</feature>
<organism evidence="7 8">
    <name type="scientific">Prymnesium parvum</name>
    <name type="common">Toxic golden alga</name>
    <dbReference type="NCBI Taxonomy" id="97485"/>
    <lineage>
        <taxon>Eukaryota</taxon>
        <taxon>Haptista</taxon>
        <taxon>Haptophyta</taxon>
        <taxon>Prymnesiophyceae</taxon>
        <taxon>Prymnesiales</taxon>
        <taxon>Prymnesiaceae</taxon>
        <taxon>Prymnesium</taxon>
    </lineage>
</organism>
<keyword evidence="1" id="KW-0342">GTP-binding</keyword>
<reference evidence="7 8" key="1">
    <citation type="journal article" date="2024" name="Science">
        <title>Giant polyketide synthase enzymes in the biosynthesis of giant marine polyether toxins.</title>
        <authorList>
            <person name="Fallon T.R."/>
            <person name="Shende V.V."/>
            <person name="Wierzbicki I.H."/>
            <person name="Pendleton A.L."/>
            <person name="Watervoot N.F."/>
            <person name="Auber R.P."/>
            <person name="Gonzalez D.J."/>
            <person name="Wisecaver J.H."/>
            <person name="Moore B.S."/>
        </authorList>
    </citation>
    <scope>NUCLEOTIDE SEQUENCE [LARGE SCALE GENOMIC DNA]</scope>
    <source>
        <strain evidence="7 8">12B1</strain>
    </source>
</reference>
<feature type="region of interest" description="Disordered" evidence="3">
    <location>
        <begin position="23"/>
        <end position="45"/>
    </location>
</feature>
<dbReference type="Pfam" id="PF00735">
    <property type="entry name" value="Septin"/>
    <property type="match status" value="1"/>
</dbReference>
<evidence type="ECO:0000259" key="5">
    <source>
        <dbReference type="PROSITE" id="PS50106"/>
    </source>
</evidence>
<keyword evidence="1" id="KW-0547">Nucleotide-binding</keyword>
<gene>
    <name evidence="7" type="ORF">AB1Y20_023589</name>
</gene>
<dbReference type="PROSITE" id="PS51719">
    <property type="entry name" value="G_SEPTIN"/>
    <property type="match status" value="1"/>
</dbReference>
<feature type="coiled-coil region" evidence="2">
    <location>
        <begin position="990"/>
        <end position="1017"/>
    </location>
</feature>
<evidence type="ECO:0000256" key="4">
    <source>
        <dbReference type="SAM" id="SignalP"/>
    </source>
</evidence>
<evidence type="ECO:0000256" key="2">
    <source>
        <dbReference type="SAM" id="Coils"/>
    </source>
</evidence>
<name>A0AB34JH60_PRYPA</name>
<proteinExistence type="inferred from homology"/>
<evidence type="ECO:0008006" key="9">
    <source>
        <dbReference type="Google" id="ProtNLM"/>
    </source>
</evidence>
<evidence type="ECO:0000313" key="7">
    <source>
        <dbReference type="EMBL" id="KAL1520117.1"/>
    </source>
</evidence>
<dbReference type="Gene3D" id="3.40.50.300">
    <property type="entry name" value="P-loop containing nucleotide triphosphate hydrolases"/>
    <property type="match status" value="2"/>
</dbReference>
<protein>
    <recommendedName>
        <fullName evidence="9">Septin-type G domain-containing protein</fullName>
    </recommendedName>
</protein>
<keyword evidence="2" id="KW-0175">Coiled coil</keyword>
<dbReference type="InterPro" id="IPR036034">
    <property type="entry name" value="PDZ_sf"/>
</dbReference>
<keyword evidence="4" id="KW-0732">Signal</keyword>
<dbReference type="InterPro" id="IPR027417">
    <property type="entry name" value="P-loop_NTPase"/>
</dbReference>
<dbReference type="Proteomes" id="UP001515480">
    <property type="component" value="Unassembled WGS sequence"/>
</dbReference>
<dbReference type="PROSITE" id="PS50106">
    <property type="entry name" value="PDZ"/>
    <property type="match status" value="1"/>
</dbReference>
<dbReference type="InterPro" id="IPR030379">
    <property type="entry name" value="G_SEPTIN_dom"/>
</dbReference>
<dbReference type="InterPro" id="IPR001478">
    <property type="entry name" value="PDZ"/>
</dbReference>
<comment type="caution">
    <text evidence="7">The sequence shown here is derived from an EMBL/GenBank/DDBJ whole genome shotgun (WGS) entry which is preliminary data.</text>
</comment>
<evidence type="ECO:0000313" key="8">
    <source>
        <dbReference type="Proteomes" id="UP001515480"/>
    </source>
</evidence>
<feature type="chain" id="PRO_5044194214" description="Septin-type G domain-containing protein" evidence="4">
    <location>
        <begin position="19"/>
        <end position="1145"/>
    </location>
</feature>
<feature type="coiled-coil region" evidence="2">
    <location>
        <begin position="615"/>
        <end position="642"/>
    </location>
</feature>
<comment type="similarity">
    <text evidence="1">Belongs to the TRAFAC class TrmE-Era-EngA-EngB-Septin-like GTPase superfamily. Septin GTPase family.</text>
</comment>
<dbReference type="PANTHER" id="PTHR18884">
    <property type="entry name" value="SEPTIN"/>
    <property type="match status" value="1"/>
</dbReference>
<feature type="domain" description="PDZ" evidence="5">
    <location>
        <begin position="46"/>
        <end position="116"/>
    </location>
</feature>
<feature type="region of interest" description="Disordered" evidence="3">
    <location>
        <begin position="1051"/>
        <end position="1093"/>
    </location>
</feature>
<accession>A0AB34JH60</accession>
<sequence>MAPLSLALAAALLSAAHALRLPATPSLPPRRHAAPRASTPPLSRLDLPVLRDARGSFGVDVDQHNTVAANAGAPNPSLRLGDVIVAVNGEPLGGRAAASLLAAAPPPYVLTVERDGSAAPAALERLLLQLADEAPRGAAGLPTFDALPRGLGGAALALVGALEERGGGVALAAGLRGFWKLRLTSEAALAAEGLSGFGGAPYCAAAAQFQLFGGGGEGTPALQTVELVANAKVGGHQLAALKGAFELAPPVVEEVYTRLEFAGAAQPGGAAVVRRAECTYLSARLRICRAAAAAEGEAAAVSVYVRQELEEAQAEIAALLEAPVQPADKDFDARPAWERASRADDDAADAYLGGTDGGGARGGGGGGRGGAGAIQMDEANAFPRQSIGDGSYVLSEATDEADAFHTSSCWETDFEWDLATGVPEGVKNDQVISPDGAIGAEYLNLKQSARKASAAPAVRDPYHGQMEEPRFLREPKRETFNVMVVGESGLGKTTLLESFFKSFKDDEATFDLFERKETQEYLETQRMLEETLVRRNRVERTMKAAVEKQQYSEAHAMQSEIAQLNEQMAVISQTLKDLAMADEKRRNELRALRSRTRALRMDTKRAADQQQFEVAAECQRQAEVLQQECEVLQAELKQTRRRPESHAAAIDEEEFDDGASRLRGSTVRVSKFDPFSISLGKHELHVSLVDTPGYGDAVNTEESFDVISRYVESTFERQLQAESSWSARDVERLRLEDPLVHVCLYFIAPHRLKHIDVAFMRRIHKMVNIVPIIAKSDTMTTKEKEEFKIQVREALLHEGVDVFSFDNAIIRRMEQQDHQEYKHPWAVIGSTDAHLDAGATVYLRKYPWGNALSSEPAHSDLPALRNLLMWSGQWHDLKLSARLKYEGWRASRSLRARAAAAAHSAARLAAARASPAAAAARRAAAAAAATAAAASAAAGVPPRHAWRAALVLLAACAGAPLAAGIRHAAAADASLPRQLALARAHVGALVEEKGAMVHAYEAQLAALKQRLQFAEAHDEDLRMTVKALQGDKAALAKALRASKAQVANLESVRGKMREKRAAAKEKNAKEKAAALENEKKQSAKQDAEPKPRSSLFTHLLNSSKLALSKNSTEAAFSRATDAAKGAAGWMLETVKQGFEAQAVHF</sequence>
<feature type="compositionally biased region" description="Basic and acidic residues" evidence="3">
    <location>
        <begin position="1052"/>
        <end position="1091"/>
    </location>
</feature>
<evidence type="ECO:0000259" key="6">
    <source>
        <dbReference type="PROSITE" id="PS51719"/>
    </source>
</evidence>
<feature type="domain" description="Septin-type G" evidence="6">
    <location>
        <begin position="476"/>
        <end position="895"/>
    </location>
</feature>